<feature type="domain" description="Asparagine synthetase" evidence="1">
    <location>
        <begin position="218"/>
        <end position="598"/>
    </location>
</feature>
<dbReference type="Proteomes" id="UP001597183">
    <property type="component" value="Unassembled WGS sequence"/>
</dbReference>
<dbReference type="Gene3D" id="3.40.50.620">
    <property type="entry name" value="HUPs"/>
    <property type="match status" value="1"/>
</dbReference>
<reference evidence="3" key="1">
    <citation type="journal article" date="2019" name="Int. J. Syst. Evol. Microbiol.">
        <title>The Global Catalogue of Microorganisms (GCM) 10K type strain sequencing project: providing services to taxonomists for standard genome sequencing and annotation.</title>
        <authorList>
            <consortium name="The Broad Institute Genomics Platform"/>
            <consortium name="The Broad Institute Genome Sequencing Center for Infectious Disease"/>
            <person name="Wu L."/>
            <person name="Ma J."/>
        </authorList>
    </citation>
    <scope>NUCLEOTIDE SEQUENCE [LARGE SCALE GENOMIC DNA]</scope>
    <source>
        <strain evidence="3">CCM 7526</strain>
    </source>
</reference>
<proteinExistence type="predicted"/>
<evidence type="ECO:0000313" key="2">
    <source>
        <dbReference type="EMBL" id="MFD1371845.1"/>
    </source>
</evidence>
<keyword evidence="3" id="KW-1185">Reference proteome</keyword>
<organism evidence="2 3">
    <name type="scientific">Actinoplanes sichuanensis</name>
    <dbReference type="NCBI Taxonomy" id="512349"/>
    <lineage>
        <taxon>Bacteria</taxon>
        <taxon>Bacillati</taxon>
        <taxon>Actinomycetota</taxon>
        <taxon>Actinomycetes</taxon>
        <taxon>Micromonosporales</taxon>
        <taxon>Micromonosporaceae</taxon>
        <taxon>Actinoplanes</taxon>
    </lineage>
</organism>
<gene>
    <name evidence="2" type="ORF">ACFQ5G_41515</name>
</gene>
<dbReference type="RefSeq" id="WP_317786952.1">
    <property type="nucleotide sequence ID" value="NZ_AP028461.1"/>
</dbReference>
<dbReference type="SUPFAM" id="SSF52402">
    <property type="entry name" value="Adenine nucleotide alpha hydrolases-like"/>
    <property type="match status" value="1"/>
</dbReference>
<evidence type="ECO:0000259" key="1">
    <source>
        <dbReference type="Pfam" id="PF00733"/>
    </source>
</evidence>
<dbReference type="Pfam" id="PF00733">
    <property type="entry name" value="Asn_synthase"/>
    <property type="match status" value="1"/>
</dbReference>
<protein>
    <submittedName>
        <fullName evidence="2">Asparagine synthase-related protein</fullName>
    </submittedName>
</protein>
<dbReference type="InterPro" id="IPR001962">
    <property type="entry name" value="Asn_synthase"/>
</dbReference>
<name>A0ABW4AMI0_9ACTN</name>
<dbReference type="EMBL" id="JBHTMK010000053">
    <property type="protein sequence ID" value="MFD1371845.1"/>
    <property type="molecule type" value="Genomic_DNA"/>
</dbReference>
<sequence length="611" mass="65691">MVDVMFDAGLSWFVVLPDSDPADARAEAVRQRVPGLDRVTHASGRTWLLGRWAPAETVVARFGDRSLAVLGEHRLTTRDLSGLGSTARDAAALCDSVRGEPGSFHVLAATADGIAAHGTLSGYRRLFFGQAGSVPVAGDRADVVAELTGADVDEERLAVRMLLPVAPWPLFWQPVWRGVEAVRPDERLLLTVGGAPRTARRWQPPPMDRSLAGAGALLRDALTAAVHTRTAAGGVVASDLSGLDSTALCCLAARSEAAVVALTCVTDDPLDNDLPWAVRTAEALGTVVHDVIPPEEFPSPYGGLDAAADRFDEPTTAVIYRGTFLALSRRALGHGARLRFSGFGGDELLIADPALQLTMLRTHPRTAIRHLRHLRRALRWTRREVLAAATDRRAYRAWMSSLAAGLGTSAPTVHRPVLGWGPPAHVAPWVSGDAVAVLRRILREQGEHVSGLAGDGGEHGRLAALYLGAAMNRHLAQMTRGAGLPLAVPFFDDHVVEACLAARLPDVTGPRHYKPLLGEAMRGIVPAASLARRDKAETTIVANRSAVDHREQLLTLADDSRLAQRGLIDPATVRTILRSPTERTWFDFDQTIACETWLRGVETTAPMRGVR</sequence>
<dbReference type="InterPro" id="IPR014729">
    <property type="entry name" value="Rossmann-like_a/b/a_fold"/>
</dbReference>
<evidence type="ECO:0000313" key="3">
    <source>
        <dbReference type="Proteomes" id="UP001597183"/>
    </source>
</evidence>
<comment type="caution">
    <text evidence="2">The sequence shown here is derived from an EMBL/GenBank/DDBJ whole genome shotgun (WGS) entry which is preliminary data.</text>
</comment>
<accession>A0ABW4AMI0</accession>